<dbReference type="PANTHER" id="PTHR47971">
    <property type="entry name" value="KINESIN-RELATED PROTEIN 6"/>
    <property type="match status" value="1"/>
</dbReference>
<protein>
    <submittedName>
        <fullName evidence="11">Diatom spindle kinesin-1</fullName>
    </submittedName>
</protein>
<organism evidence="11 12">
    <name type="scientific">Symbiodinium microadriaticum</name>
    <name type="common">Dinoflagellate</name>
    <name type="synonym">Zooxanthella microadriatica</name>
    <dbReference type="NCBI Taxonomy" id="2951"/>
    <lineage>
        <taxon>Eukaryota</taxon>
        <taxon>Sar</taxon>
        <taxon>Alveolata</taxon>
        <taxon>Dinophyceae</taxon>
        <taxon>Suessiales</taxon>
        <taxon>Symbiodiniaceae</taxon>
        <taxon>Symbiodinium</taxon>
    </lineage>
</organism>
<evidence type="ECO:0000256" key="8">
    <source>
        <dbReference type="PROSITE-ProRule" id="PRU00283"/>
    </source>
</evidence>
<dbReference type="EMBL" id="LSRX01000727">
    <property type="protein sequence ID" value="OLP90123.1"/>
    <property type="molecule type" value="Genomic_DNA"/>
</dbReference>
<dbReference type="SUPFAM" id="SSF52540">
    <property type="entry name" value="P-loop containing nucleoside triphosphate hydrolases"/>
    <property type="match status" value="1"/>
</dbReference>
<keyword evidence="5 8" id="KW-0067">ATP-binding</keyword>
<evidence type="ECO:0000256" key="7">
    <source>
        <dbReference type="ARBA" id="ARBA00023212"/>
    </source>
</evidence>
<keyword evidence="2" id="KW-0963">Cytoplasm</keyword>
<keyword evidence="4 8" id="KW-0547">Nucleotide-binding</keyword>
<comment type="similarity">
    <text evidence="8">Belongs to the TRAFAC class myosin-kinesin ATPase superfamily. Kinesin family.</text>
</comment>
<dbReference type="InterPro" id="IPR013761">
    <property type="entry name" value="SAM/pointed_sf"/>
</dbReference>
<evidence type="ECO:0000313" key="12">
    <source>
        <dbReference type="Proteomes" id="UP000186817"/>
    </source>
</evidence>
<dbReference type="SUPFAM" id="SSF47769">
    <property type="entry name" value="SAM/Pointed domain"/>
    <property type="match status" value="1"/>
</dbReference>
<dbReference type="Gene3D" id="3.40.850.10">
    <property type="entry name" value="Kinesin motor domain"/>
    <property type="match status" value="1"/>
</dbReference>
<dbReference type="GO" id="GO:0005874">
    <property type="term" value="C:microtubule"/>
    <property type="evidence" value="ECO:0007669"/>
    <property type="project" value="UniProtKB-KW"/>
</dbReference>
<evidence type="ECO:0000259" key="10">
    <source>
        <dbReference type="PROSITE" id="PS50105"/>
    </source>
</evidence>
<dbReference type="GO" id="GO:0003777">
    <property type="term" value="F:microtubule motor activity"/>
    <property type="evidence" value="ECO:0007669"/>
    <property type="project" value="InterPro"/>
</dbReference>
<feature type="binding site" evidence="8">
    <location>
        <begin position="626"/>
        <end position="633"/>
    </location>
    <ligand>
        <name>ATP</name>
        <dbReference type="ChEBI" id="CHEBI:30616"/>
    </ligand>
</feature>
<evidence type="ECO:0000256" key="6">
    <source>
        <dbReference type="ARBA" id="ARBA00023175"/>
    </source>
</evidence>
<dbReference type="InterPro" id="IPR001660">
    <property type="entry name" value="SAM"/>
</dbReference>
<evidence type="ECO:0000256" key="1">
    <source>
        <dbReference type="ARBA" id="ARBA00004245"/>
    </source>
</evidence>
<gene>
    <name evidence="11" type="primary">DSK1</name>
    <name evidence="11" type="ORF">AK812_SmicGene28359</name>
</gene>
<dbReference type="PRINTS" id="PR00380">
    <property type="entry name" value="KINESINHEAVY"/>
</dbReference>
<comment type="subcellular location">
    <subcellularLocation>
        <location evidence="1">Cytoplasm</location>
        <location evidence="1">Cytoskeleton</location>
    </subcellularLocation>
</comment>
<evidence type="ECO:0000313" key="11">
    <source>
        <dbReference type="EMBL" id="OLP90123.1"/>
    </source>
</evidence>
<dbReference type="InterPro" id="IPR027417">
    <property type="entry name" value="P-loop_NTPase"/>
</dbReference>
<dbReference type="PROSITE" id="PS50067">
    <property type="entry name" value="KINESIN_MOTOR_2"/>
    <property type="match status" value="1"/>
</dbReference>
<name>A0A1Q9D4K7_SYMMI</name>
<dbReference type="AlphaFoldDB" id="A0A1Q9D4K7"/>
<evidence type="ECO:0000256" key="4">
    <source>
        <dbReference type="ARBA" id="ARBA00022741"/>
    </source>
</evidence>
<keyword evidence="6 8" id="KW-0505">Motor protein</keyword>
<keyword evidence="3" id="KW-0493">Microtubule</keyword>
<keyword evidence="7" id="KW-0206">Cytoskeleton</keyword>
<dbReference type="InterPro" id="IPR019821">
    <property type="entry name" value="Kinesin_motor_CS"/>
</dbReference>
<dbReference type="GO" id="GO:0007019">
    <property type="term" value="P:microtubule depolymerization"/>
    <property type="evidence" value="ECO:0007669"/>
    <property type="project" value="TreeGrafter"/>
</dbReference>
<dbReference type="InterPro" id="IPR036961">
    <property type="entry name" value="Kinesin_motor_dom_sf"/>
</dbReference>
<dbReference type="InterPro" id="IPR027640">
    <property type="entry name" value="Kinesin-like_fam"/>
</dbReference>
<comment type="caution">
    <text evidence="11">The sequence shown here is derived from an EMBL/GenBank/DDBJ whole genome shotgun (WGS) entry which is preliminary data.</text>
</comment>
<accession>A0A1Q9D4K7</accession>
<keyword evidence="12" id="KW-1185">Reference proteome</keyword>
<dbReference type="Pfam" id="PF00225">
    <property type="entry name" value="Kinesin"/>
    <property type="match status" value="1"/>
</dbReference>
<feature type="domain" description="Kinesin motor" evidence="9">
    <location>
        <begin position="535"/>
        <end position="842"/>
    </location>
</feature>
<evidence type="ECO:0000256" key="3">
    <source>
        <dbReference type="ARBA" id="ARBA00022701"/>
    </source>
</evidence>
<evidence type="ECO:0000256" key="2">
    <source>
        <dbReference type="ARBA" id="ARBA00022490"/>
    </source>
</evidence>
<reference evidence="11 12" key="1">
    <citation type="submission" date="2016-02" db="EMBL/GenBank/DDBJ databases">
        <title>Genome analysis of coral dinoflagellate symbionts highlights evolutionary adaptations to a symbiotic lifestyle.</title>
        <authorList>
            <person name="Aranda M."/>
            <person name="Li Y."/>
            <person name="Liew Y.J."/>
            <person name="Baumgarten S."/>
            <person name="Simakov O."/>
            <person name="Wilson M."/>
            <person name="Piel J."/>
            <person name="Ashoor H."/>
            <person name="Bougouffa S."/>
            <person name="Bajic V.B."/>
            <person name="Ryu T."/>
            <person name="Ravasi T."/>
            <person name="Bayer T."/>
            <person name="Micklem G."/>
            <person name="Kim H."/>
            <person name="Bhak J."/>
            <person name="Lajeunesse T.C."/>
            <person name="Voolstra C.R."/>
        </authorList>
    </citation>
    <scope>NUCLEOTIDE SEQUENCE [LARGE SCALE GENOMIC DNA]</scope>
    <source>
        <strain evidence="11 12">CCMP2467</strain>
    </source>
</reference>
<dbReference type="OrthoDB" id="3176171at2759"/>
<evidence type="ECO:0000259" key="9">
    <source>
        <dbReference type="PROSITE" id="PS50067"/>
    </source>
</evidence>
<sequence>MAASSTQCNAEVRACFEAVKALKRLPIPTFRFRFRPSESADEDYGPIKSYKAGIEKCRTEHIILFDSTLEWTSCSSDMFLATLHSPAEWVSPNRDAVTARYAATVRSLVMLDSQSGPHAASVFTTRPVSPELSLSSPFYCVLLLRRIRLPVPLTAARGVLRARGGFSSTLQSDMLEADTTLHERIDLLSALLIALICLATTCMSSTDRIALHVLLLHRSISVPRRSAGAALAPARKAKDGTYPELRKSARCKLVVLALELGGRWSAEAATFVKLLGRRGPPRFPPAAPAFRPLPPAGRPCSALRLPVPLLQVSSPCPLAARARGAATTATGHNGTIEWRHQQCIGDDFDATLIMFGGIEDQQCGDAPQLSDMALSASSGSTVKAETTITKSKLCDMPPRVKRGVPQQTTAGLDLVFCGAPVPSSSPLPARLAARGSTAGGQTTAQCWTVLDLAADAGPSRFICLYLLHRNRLRVAQADLFRLKLLLDAHFSCQSTPLRDLDLNIWERVADFCFGQGQAVAFLAGWRKPLPDPSPTMVCIARKRPLLKFEVASGEWDCVSVSRRDARVVCHDGRLHRTGRRLEMTHKKFTLDRAYGSDVSDAEFYHDAVRPLVTSLNGSEATIIFYGQTGTGKTHTFNACWQRIGCDLAGRTISVTFFEILGKKCFDLLQQRKEVNLRSDGEERVHVRGAAKLTAISSELPELLEEALQLRRSEATERNSLSSRSHAICVLDIGGLGTIRFVDLAGSERNYETRYMTAQQHRDFAEINKSLMALKDCFRAHARIARQRTARAPYRASRLTQVLRSCFTDPEHRTIILSTVSPTATDLLHSTNSLLQVTQMSAALSTLRAECSVDLPLVDFAASIPIWEWSEEDVSRWIRTVDNGRFKYLVLPPQITGAALLKLSSKGLAELFEMSMRRARGRGEGQAWNETAAREVGFRIGRMVFAAVRRETLRWPDGAARLIEAERLEATERGLLEEGLNLPPESERHCEFFFWGDTSLVPGTL</sequence>
<dbReference type="SMART" id="SM00129">
    <property type="entry name" value="KISc"/>
    <property type="match status" value="1"/>
</dbReference>
<evidence type="ECO:0000256" key="5">
    <source>
        <dbReference type="ARBA" id="ARBA00022840"/>
    </source>
</evidence>
<feature type="domain" description="SAM" evidence="10">
    <location>
        <begin position="868"/>
        <end position="910"/>
    </location>
</feature>
<dbReference type="Proteomes" id="UP000186817">
    <property type="component" value="Unassembled WGS sequence"/>
</dbReference>
<dbReference type="GO" id="GO:0008017">
    <property type="term" value="F:microtubule binding"/>
    <property type="evidence" value="ECO:0007669"/>
    <property type="project" value="InterPro"/>
</dbReference>
<dbReference type="PROSITE" id="PS50105">
    <property type="entry name" value="SAM_DOMAIN"/>
    <property type="match status" value="1"/>
</dbReference>
<dbReference type="PROSITE" id="PS00411">
    <property type="entry name" value="KINESIN_MOTOR_1"/>
    <property type="match status" value="1"/>
</dbReference>
<dbReference type="GO" id="GO:0005524">
    <property type="term" value="F:ATP binding"/>
    <property type="evidence" value="ECO:0007669"/>
    <property type="project" value="UniProtKB-UniRule"/>
</dbReference>
<dbReference type="InterPro" id="IPR001752">
    <property type="entry name" value="Kinesin_motor_dom"/>
</dbReference>
<dbReference type="PANTHER" id="PTHR47971:SF8">
    <property type="entry name" value="KINESIN-LIKE PROTEIN"/>
    <property type="match status" value="1"/>
</dbReference>
<dbReference type="GO" id="GO:0007018">
    <property type="term" value="P:microtubule-based movement"/>
    <property type="evidence" value="ECO:0007669"/>
    <property type="project" value="InterPro"/>
</dbReference>
<proteinExistence type="inferred from homology"/>